<feature type="chain" id="PRO_5005582791" description="Chitin-binding type-2 domain-containing protein" evidence="6">
    <location>
        <begin position="27"/>
        <end position="319"/>
    </location>
</feature>
<gene>
    <name evidence="8" type="ORF">OCBIM_22039525mg</name>
</gene>
<evidence type="ECO:0000256" key="1">
    <source>
        <dbReference type="ARBA" id="ARBA00022669"/>
    </source>
</evidence>
<dbReference type="GO" id="GO:0008061">
    <property type="term" value="F:chitin binding"/>
    <property type="evidence" value="ECO:0007669"/>
    <property type="project" value="UniProtKB-KW"/>
</dbReference>
<dbReference type="Pfam" id="PF01607">
    <property type="entry name" value="CBM_14"/>
    <property type="match status" value="3"/>
</dbReference>
<dbReference type="PROSITE" id="PS50940">
    <property type="entry name" value="CHIT_BIND_II"/>
    <property type="match status" value="3"/>
</dbReference>
<evidence type="ECO:0000256" key="6">
    <source>
        <dbReference type="SAM" id="SignalP"/>
    </source>
</evidence>
<sequence length="319" mass="36448">MMGNGLFWSTFTALFLLSAYSLTASAQNYRMCDGNRTGTFADPSDCRFFIFCLNGQPKRYQCHNQQIYSTKTKTCVSANEAIGECTSVFKRTTEVSNPEEYCRNNPHAFLPHPDSCALYYNCSQTRSVQLFLDTYVNECPYMQLFSEKTLSCQHYSRVRCDQRKEPKDVCDYRRFWCGSAHCIPCFIRYPSCNGKPNGRNAIPHLRWASSFIVCQDDRLLTSAECPSTNGRPTVFSPYQRDCVSVYSMPSVFGRKPISCSNKQNGFYADVSSCTRFYECSNQKIINKFNCQSNMIFDEQISTCMHPEQSCSKCGTKSNC</sequence>
<dbReference type="InterPro" id="IPR051940">
    <property type="entry name" value="Chitin_bind-dev_reg"/>
</dbReference>
<dbReference type="KEGG" id="obi:106878962"/>
<feature type="signal peptide" evidence="6">
    <location>
        <begin position="1"/>
        <end position="26"/>
    </location>
</feature>
<feature type="domain" description="Chitin-binding type-2" evidence="7">
    <location>
        <begin position="256"/>
        <end position="312"/>
    </location>
</feature>
<evidence type="ECO:0000256" key="2">
    <source>
        <dbReference type="ARBA" id="ARBA00022729"/>
    </source>
</evidence>
<dbReference type="SUPFAM" id="SSF57625">
    <property type="entry name" value="Invertebrate chitin-binding proteins"/>
    <property type="match status" value="3"/>
</dbReference>
<dbReference type="InterPro" id="IPR002557">
    <property type="entry name" value="Chitin-bd_dom"/>
</dbReference>
<evidence type="ECO:0000256" key="4">
    <source>
        <dbReference type="ARBA" id="ARBA00023157"/>
    </source>
</evidence>
<keyword evidence="1" id="KW-0147">Chitin-binding</keyword>
<dbReference type="InterPro" id="IPR036508">
    <property type="entry name" value="Chitin-bd_dom_sf"/>
</dbReference>
<dbReference type="PANTHER" id="PTHR23301">
    <property type="entry name" value="CHITIN BINDING PERITROPHIN-A"/>
    <property type="match status" value="1"/>
</dbReference>
<proteinExistence type="predicted"/>
<keyword evidence="3" id="KW-0677">Repeat</keyword>
<organism evidence="8">
    <name type="scientific">Octopus bimaculoides</name>
    <name type="common">California two-spotted octopus</name>
    <dbReference type="NCBI Taxonomy" id="37653"/>
    <lineage>
        <taxon>Eukaryota</taxon>
        <taxon>Metazoa</taxon>
        <taxon>Spiralia</taxon>
        <taxon>Lophotrochozoa</taxon>
        <taxon>Mollusca</taxon>
        <taxon>Cephalopoda</taxon>
        <taxon>Coleoidea</taxon>
        <taxon>Octopodiformes</taxon>
        <taxon>Octopoda</taxon>
        <taxon>Incirrata</taxon>
        <taxon>Octopodidae</taxon>
        <taxon>Octopus</taxon>
    </lineage>
</organism>
<dbReference type="EMBL" id="KQ423686">
    <property type="protein sequence ID" value="KOF72373.1"/>
    <property type="molecule type" value="Genomic_DNA"/>
</dbReference>
<dbReference type="Gene3D" id="2.170.140.10">
    <property type="entry name" value="Chitin binding domain"/>
    <property type="match status" value="3"/>
</dbReference>
<feature type="domain" description="Chitin-binding type-2" evidence="7">
    <location>
        <begin position="29"/>
        <end position="87"/>
    </location>
</feature>
<dbReference type="SMART" id="SM00494">
    <property type="entry name" value="ChtBD2"/>
    <property type="match status" value="3"/>
</dbReference>
<keyword evidence="5" id="KW-0325">Glycoprotein</keyword>
<dbReference type="AlphaFoldDB" id="A0A0L8G665"/>
<name>A0A0L8G665_OCTBM</name>
<evidence type="ECO:0000256" key="3">
    <source>
        <dbReference type="ARBA" id="ARBA00022737"/>
    </source>
</evidence>
<reference evidence="8" key="1">
    <citation type="submission" date="2015-07" db="EMBL/GenBank/DDBJ databases">
        <title>MeaNS - Measles Nucleotide Surveillance Program.</title>
        <authorList>
            <person name="Tran T."/>
            <person name="Druce J."/>
        </authorList>
    </citation>
    <scope>NUCLEOTIDE SEQUENCE</scope>
    <source>
        <strain evidence="8">UCB-OBI-ISO-001</strain>
        <tissue evidence="8">Gonad</tissue>
    </source>
</reference>
<protein>
    <recommendedName>
        <fullName evidence="7">Chitin-binding type-2 domain-containing protein</fullName>
    </recommendedName>
</protein>
<evidence type="ECO:0000313" key="8">
    <source>
        <dbReference type="EMBL" id="KOF72373.1"/>
    </source>
</evidence>
<dbReference type="OMA" id="ANQCEDS"/>
<keyword evidence="2 6" id="KW-0732">Signal</keyword>
<dbReference type="PANTHER" id="PTHR23301:SF0">
    <property type="entry name" value="CHITIN-BINDING TYPE-2 DOMAIN-CONTAINING PROTEIN-RELATED"/>
    <property type="match status" value="1"/>
</dbReference>
<keyword evidence="4" id="KW-1015">Disulfide bond</keyword>
<dbReference type="OrthoDB" id="6131869at2759"/>
<evidence type="ECO:0000259" key="7">
    <source>
        <dbReference type="PROSITE" id="PS50940"/>
    </source>
</evidence>
<dbReference type="GO" id="GO:0005576">
    <property type="term" value="C:extracellular region"/>
    <property type="evidence" value="ECO:0007669"/>
    <property type="project" value="InterPro"/>
</dbReference>
<evidence type="ECO:0000256" key="5">
    <source>
        <dbReference type="ARBA" id="ARBA00023180"/>
    </source>
</evidence>
<accession>A0A0L8G665</accession>
<feature type="domain" description="Chitin-binding type-2" evidence="7">
    <location>
        <begin position="99"/>
        <end position="162"/>
    </location>
</feature>